<proteinExistence type="predicted"/>
<name>A0AAU7CEG0_9BACT</name>
<dbReference type="AlphaFoldDB" id="A0AAU7CEG0"/>
<feature type="domain" description="DUF362" evidence="1">
    <location>
        <begin position="76"/>
        <end position="278"/>
    </location>
</feature>
<evidence type="ECO:0000259" key="1">
    <source>
        <dbReference type="Pfam" id="PF04015"/>
    </source>
</evidence>
<dbReference type="InterPro" id="IPR006311">
    <property type="entry name" value="TAT_signal"/>
</dbReference>
<dbReference type="Pfam" id="PF04015">
    <property type="entry name" value="DUF362"/>
    <property type="match status" value="1"/>
</dbReference>
<evidence type="ECO:0000313" key="2">
    <source>
        <dbReference type="EMBL" id="XBH03644.1"/>
    </source>
</evidence>
<dbReference type="EMBL" id="CP155447">
    <property type="protein sequence ID" value="XBH03644.1"/>
    <property type="molecule type" value="Genomic_DNA"/>
</dbReference>
<accession>A0AAU7CEG0</accession>
<reference evidence="2" key="1">
    <citation type="submission" date="2024-05" db="EMBL/GenBank/DDBJ databases">
        <title>Planctomycetes of the genus Singulisphaera possess chitinolytic capabilities.</title>
        <authorList>
            <person name="Ivanova A."/>
        </authorList>
    </citation>
    <scope>NUCLEOTIDE SEQUENCE</scope>
    <source>
        <strain evidence="2">Ch08T</strain>
    </source>
</reference>
<dbReference type="InterPro" id="IPR007160">
    <property type="entry name" value="DUF362"/>
</dbReference>
<gene>
    <name evidence="2" type="ORF">V5E97_35870</name>
</gene>
<dbReference type="PROSITE" id="PS51318">
    <property type="entry name" value="TAT"/>
    <property type="match status" value="1"/>
</dbReference>
<organism evidence="2">
    <name type="scientific">Singulisphaera sp. Ch08</name>
    <dbReference type="NCBI Taxonomy" id="3120278"/>
    <lineage>
        <taxon>Bacteria</taxon>
        <taxon>Pseudomonadati</taxon>
        <taxon>Planctomycetota</taxon>
        <taxon>Planctomycetia</taxon>
        <taxon>Isosphaerales</taxon>
        <taxon>Isosphaeraceae</taxon>
        <taxon>Singulisphaera</taxon>
    </lineage>
</organism>
<protein>
    <submittedName>
        <fullName evidence="2">DUF362 domain-containing protein</fullName>
    </submittedName>
</protein>
<dbReference type="RefSeq" id="WP_406696383.1">
    <property type="nucleotide sequence ID" value="NZ_CP155447.1"/>
</dbReference>
<sequence length="332" mass="35833">MDNPGILKRRTFLTGTGAALAGGMAAKLVYDQNEHSLRGDVFIASAPTYTVDLESKIREGLLELGFGPKQVSGKSILLKPNLVEPSRQAPQINTNPALIRAAAEVFKSWSAREVFVAEGQGHCRDTDFVLEQSGLGPVLDQEGIEFVDLNHDELVMTSNPLRFTSLTRLALPASLRRADLIVSMPKLKTHHWAGVTLSMKNLFGVMPGIFYGWPKNVLHHVGIPESILDINATVRPHLAIVDGIVGMEGDGPIMGSPRQSGVIVMGTNLPSVDATAARLMGINPWRVSYLAAASGRLGAIAEGHITQRGETIKSLAQPFQLLDHPSFAILRT</sequence>